<dbReference type="Proteomes" id="UP000305067">
    <property type="component" value="Unassembled WGS sequence"/>
</dbReference>
<gene>
    <name evidence="1" type="ORF">BDV98DRAFT_569579</name>
</gene>
<evidence type="ECO:0000313" key="2">
    <source>
        <dbReference type="Proteomes" id="UP000305067"/>
    </source>
</evidence>
<dbReference type="EMBL" id="ML178829">
    <property type="protein sequence ID" value="TFL00314.1"/>
    <property type="molecule type" value="Genomic_DNA"/>
</dbReference>
<protein>
    <submittedName>
        <fullName evidence="1">Uncharacterized protein</fullName>
    </submittedName>
</protein>
<dbReference type="AlphaFoldDB" id="A0A5C3QPP7"/>
<accession>A0A5C3QPP7</accession>
<keyword evidence="2" id="KW-1185">Reference proteome</keyword>
<sequence>MRVHATNSLPKFWYLGRTKLSRAATTGSTSRARSMSFIYLPCANLFPARVYPAMLKRPNICAAIADEIRSTIEEIVVSCDGHSSLVPKMQRKWDTLLGQTGIILRFQQHLDSASRKQLLGDSVFSLYQLFVRLIDLY</sequence>
<evidence type="ECO:0000313" key="1">
    <source>
        <dbReference type="EMBL" id="TFL00314.1"/>
    </source>
</evidence>
<reference evidence="1 2" key="1">
    <citation type="journal article" date="2019" name="Nat. Ecol. Evol.">
        <title>Megaphylogeny resolves global patterns of mushroom evolution.</title>
        <authorList>
            <person name="Varga T."/>
            <person name="Krizsan K."/>
            <person name="Foldi C."/>
            <person name="Dima B."/>
            <person name="Sanchez-Garcia M."/>
            <person name="Sanchez-Ramirez S."/>
            <person name="Szollosi G.J."/>
            <person name="Szarkandi J.G."/>
            <person name="Papp V."/>
            <person name="Albert L."/>
            <person name="Andreopoulos W."/>
            <person name="Angelini C."/>
            <person name="Antonin V."/>
            <person name="Barry K.W."/>
            <person name="Bougher N.L."/>
            <person name="Buchanan P."/>
            <person name="Buyck B."/>
            <person name="Bense V."/>
            <person name="Catcheside P."/>
            <person name="Chovatia M."/>
            <person name="Cooper J."/>
            <person name="Damon W."/>
            <person name="Desjardin D."/>
            <person name="Finy P."/>
            <person name="Geml J."/>
            <person name="Haridas S."/>
            <person name="Hughes K."/>
            <person name="Justo A."/>
            <person name="Karasinski D."/>
            <person name="Kautmanova I."/>
            <person name="Kiss B."/>
            <person name="Kocsube S."/>
            <person name="Kotiranta H."/>
            <person name="LaButti K.M."/>
            <person name="Lechner B.E."/>
            <person name="Liimatainen K."/>
            <person name="Lipzen A."/>
            <person name="Lukacs Z."/>
            <person name="Mihaltcheva S."/>
            <person name="Morgado L.N."/>
            <person name="Niskanen T."/>
            <person name="Noordeloos M.E."/>
            <person name="Ohm R.A."/>
            <person name="Ortiz-Santana B."/>
            <person name="Ovrebo C."/>
            <person name="Racz N."/>
            <person name="Riley R."/>
            <person name="Savchenko A."/>
            <person name="Shiryaev A."/>
            <person name="Soop K."/>
            <person name="Spirin V."/>
            <person name="Szebenyi C."/>
            <person name="Tomsovsky M."/>
            <person name="Tulloss R.E."/>
            <person name="Uehling J."/>
            <person name="Grigoriev I.V."/>
            <person name="Vagvolgyi C."/>
            <person name="Papp T."/>
            <person name="Martin F.M."/>
            <person name="Miettinen O."/>
            <person name="Hibbett D.S."/>
            <person name="Nagy L.G."/>
        </authorList>
    </citation>
    <scope>NUCLEOTIDE SEQUENCE [LARGE SCALE GENOMIC DNA]</scope>
    <source>
        <strain evidence="1 2">CBS 309.79</strain>
    </source>
</reference>
<name>A0A5C3QPP7_9AGAR</name>
<proteinExistence type="predicted"/>
<organism evidence="1 2">
    <name type="scientific">Pterulicium gracile</name>
    <dbReference type="NCBI Taxonomy" id="1884261"/>
    <lineage>
        <taxon>Eukaryota</taxon>
        <taxon>Fungi</taxon>
        <taxon>Dikarya</taxon>
        <taxon>Basidiomycota</taxon>
        <taxon>Agaricomycotina</taxon>
        <taxon>Agaricomycetes</taxon>
        <taxon>Agaricomycetidae</taxon>
        <taxon>Agaricales</taxon>
        <taxon>Pleurotineae</taxon>
        <taxon>Pterulaceae</taxon>
        <taxon>Pterulicium</taxon>
    </lineage>
</organism>